<dbReference type="SMART" id="SM00530">
    <property type="entry name" value="HTH_XRE"/>
    <property type="match status" value="1"/>
</dbReference>
<sequence>MKIRGEQVRLLRKKLGLSQTELAQGICTQATVSLIEKNNQLPSMPILFQICERLGVDVADVLETTNNGLTDIFERIDNAVLADDAQLTANLLNTIRIKQLRTGHDKQRYYYFLGMLQLMQQSDPTEALFNFNLALKQFAANETDIYQVMATVAAGIAYLKNGDTSTAEQLAQKATKMTTGQLVGATARQLIALNLKLTQLNRQLDQLAVSLQHGKKAVALCRHFETLFGIDQAFYQLAVTQLTMGDVTAGQQTLRIAESLGIVCQHPKLLSVIRQQQLKLS</sequence>
<accession>A0A0R2A511</accession>
<dbReference type="SUPFAM" id="SSF48452">
    <property type="entry name" value="TPR-like"/>
    <property type="match status" value="1"/>
</dbReference>
<dbReference type="RefSeq" id="WP_057780881.1">
    <property type="nucleotide sequence ID" value="NZ_AYYY01000063.1"/>
</dbReference>
<dbReference type="PROSITE" id="PS50943">
    <property type="entry name" value="HTH_CROC1"/>
    <property type="match status" value="1"/>
</dbReference>
<dbReference type="InterPro" id="IPR053163">
    <property type="entry name" value="HTH-type_regulator_Rgg"/>
</dbReference>
<dbReference type="OrthoDB" id="1150409at2"/>
<reference evidence="2 3" key="1">
    <citation type="journal article" date="2015" name="Genome Announc.">
        <title>Expanding the biotechnology potential of lactobacilli through comparative genomics of 213 strains and associated genera.</title>
        <authorList>
            <person name="Sun Z."/>
            <person name="Harris H.M."/>
            <person name="McCann A."/>
            <person name="Guo C."/>
            <person name="Argimon S."/>
            <person name="Zhang W."/>
            <person name="Yang X."/>
            <person name="Jeffery I.B."/>
            <person name="Cooney J.C."/>
            <person name="Kagawa T.F."/>
            <person name="Liu W."/>
            <person name="Song Y."/>
            <person name="Salvetti E."/>
            <person name="Wrobel A."/>
            <person name="Rasinkangas P."/>
            <person name="Parkhill J."/>
            <person name="Rea M.C."/>
            <person name="O'Sullivan O."/>
            <person name="Ritari J."/>
            <person name="Douillard F.P."/>
            <person name="Paul Ross R."/>
            <person name="Yang R."/>
            <person name="Briner A.E."/>
            <person name="Felis G.E."/>
            <person name="de Vos W.M."/>
            <person name="Barrangou R."/>
            <person name="Klaenhammer T.R."/>
            <person name="Caufield P.W."/>
            <person name="Cui Y."/>
            <person name="Zhang H."/>
            <person name="O'Toole P.W."/>
        </authorList>
    </citation>
    <scope>NUCLEOTIDE SEQUENCE [LARGE SCALE GENOMIC DNA]</scope>
    <source>
        <strain evidence="2 3">DSM 20634</strain>
    </source>
</reference>
<gene>
    <name evidence="2" type="ORF">FC26_GL000670</name>
</gene>
<dbReference type="EMBL" id="AYYY01000063">
    <property type="protein sequence ID" value="KRM60580.1"/>
    <property type="molecule type" value="Genomic_DNA"/>
</dbReference>
<feature type="domain" description="HTH cro/C1-type" evidence="1">
    <location>
        <begin position="8"/>
        <end position="61"/>
    </location>
</feature>
<comment type="caution">
    <text evidence="2">The sequence shown here is derived from an EMBL/GenBank/DDBJ whole genome shotgun (WGS) entry which is preliminary data.</text>
</comment>
<dbReference type="InterPro" id="IPR001387">
    <property type="entry name" value="Cro/C1-type_HTH"/>
</dbReference>
<dbReference type="Proteomes" id="UP000051733">
    <property type="component" value="Unassembled WGS sequence"/>
</dbReference>
<dbReference type="GO" id="GO:0003677">
    <property type="term" value="F:DNA binding"/>
    <property type="evidence" value="ECO:0007669"/>
    <property type="project" value="InterPro"/>
</dbReference>
<dbReference type="PANTHER" id="PTHR37038">
    <property type="entry name" value="TRANSCRIPTIONAL REGULATOR-RELATED"/>
    <property type="match status" value="1"/>
</dbReference>
<dbReference type="AlphaFoldDB" id="A0A0R2A511"/>
<proteinExistence type="predicted"/>
<dbReference type="Pfam" id="PF01381">
    <property type="entry name" value="HTH_3"/>
    <property type="match status" value="1"/>
</dbReference>
<name>A0A0R2A511_9LACO</name>
<organism evidence="2 3">
    <name type="scientific">Paucilactobacillus vaccinostercus DSM 20634</name>
    <dbReference type="NCBI Taxonomy" id="1423813"/>
    <lineage>
        <taxon>Bacteria</taxon>
        <taxon>Bacillati</taxon>
        <taxon>Bacillota</taxon>
        <taxon>Bacilli</taxon>
        <taxon>Lactobacillales</taxon>
        <taxon>Lactobacillaceae</taxon>
        <taxon>Paucilactobacillus</taxon>
    </lineage>
</organism>
<keyword evidence="3" id="KW-1185">Reference proteome</keyword>
<dbReference type="InterPro" id="IPR010982">
    <property type="entry name" value="Lambda_DNA-bd_dom_sf"/>
</dbReference>
<dbReference type="PATRIC" id="fig|1423813.3.peg.681"/>
<dbReference type="SUPFAM" id="SSF47413">
    <property type="entry name" value="lambda repressor-like DNA-binding domains"/>
    <property type="match status" value="1"/>
</dbReference>
<dbReference type="Gene3D" id="1.25.40.10">
    <property type="entry name" value="Tetratricopeptide repeat domain"/>
    <property type="match status" value="1"/>
</dbReference>
<dbReference type="CDD" id="cd00093">
    <property type="entry name" value="HTH_XRE"/>
    <property type="match status" value="1"/>
</dbReference>
<dbReference type="InterPro" id="IPR011990">
    <property type="entry name" value="TPR-like_helical_dom_sf"/>
</dbReference>
<dbReference type="STRING" id="1423813.FC26_GL000670"/>
<dbReference type="PANTHER" id="PTHR37038:SF14">
    <property type="entry name" value="TRANSCRIPTIONAL ACTIVATOR"/>
    <property type="match status" value="1"/>
</dbReference>
<evidence type="ECO:0000259" key="1">
    <source>
        <dbReference type="PROSITE" id="PS50943"/>
    </source>
</evidence>
<evidence type="ECO:0000313" key="2">
    <source>
        <dbReference type="EMBL" id="KRM60580.1"/>
    </source>
</evidence>
<evidence type="ECO:0000313" key="3">
    <source>
        <dbReference type="Proteomes" id="UP000051733"/>
    </source>
</evidence>
<protein>
    <recommendedName>
        <fullName evidence="1">HTH cro/C1-type domain-containing protein</fullName>
    </recommendedName>
</protein>